<dbReference type="SUPFAM" id="SSF51391">
    <property type="entry name" value="Thiamin phosphate synthase"/>
    <property type="match status" value="1"/>
</dbReference>
<dbReference type="EMBL" id="CP032098">
    <property type="protein sequence ID" value="AXX91509.1"/>
    <property type="molecule type" value="Genomic_DNA"/>
</dbReference>
<organism evidence="5 6">
    <name type="scientific">Malaciobacter molluscorum LMG 25693</name>
    <dbReference type="NCBI Taxonomy" id="870501"/>
    <lineage>
        <taxon>Bacteria</taxon>
        <taxon>Pseudomonadati</taxon>
        <taxon>Campylobacterota</taxon>
        <taxon>Epsilonproteobacteria</taxon>
        <taxon>Campylobacterales</taxon>
        <taxon>Arcobacteraceae</taxon>
        <taxon>Malaciobacter</taxon>
    </lineage>
</organism>
<evidence type="ECO:0000256" key="2">
    <source>
        <dbReference type="ARBA" id="ARBA00022977"/>
    </source>
</evidence>
<evidence type="ECO:0000313" key="4">
    <source>
        <dbReference type="EMBL" id="AXX91509.1"/>
    </source>
</evidence>
<evidence type="ECO:0000313" key="6">
    <source>
        <dbReference type="Proteomes" id="UP000221222"/>
    </source>
</evidence>
<evidence type="ECO:0000259" key="3">
    <source>
        <dbReference type="Pfam" id="PF02581"/>
    </source>
</evidence>
<evidence type="ECO:0000313" key="5">
    <source>
        <dbReference type="EMBL" id="PHO17595.1"/>
    </source>
</evidence>
<dbReference type="KEGG" id="amol:AMOL_0493"/>
<keyword evidence="4" id="KW-0808">Transferase</keyword>
<dbReference type="InterPro" id="IPR013785">
    <property type="entry name" value="Aldolase_TIM"/>
</dbReference>
<name>A0A2G1DGH3_9BACT</name>
<keyword evidence="2" id="KW-0784">Thiamine biosynthesis</keyword>
<dbReference type="Gene3D" id="3.20.20.70">
    <property type="entry name" value="Aldolase class I"/>
    <property type="match status" value="1"/>
</dbReference>
<dbReference type="CDD" id="cd00564">
    <property type="entry name" value="TMP_TenI"/>
    <property type="match status" value="1"/>
</dbReference>
<dbReference type="InterPro" id="IPR036206">
    <property type="entry name" value="ThiamineP_synth_sf"/>
</dbReference>
<dbReference type="AlphaFoldDB" id="A0A2G1DGH3"/>
<dbReference type="GO" id="GO:0004789">
    <property type="term" value="F:thiamine-phosphate diphosphorylase activity"/>
    <property type="evidence" value="ECO:0007669"/>
    <property type="project" value="UniProtKB-EC"/>
</dbReference>
<evidence type="ECO:0000313" key="7">
    <source>
        <dbReference type="Proteomes" id="UP000262712"/>
    </source>
</evidence>
<dbReference type="RefSeq" id="WP_099342952.1">
    <property type="nucleotide sequence ID" value="NZ_CP032098.1"/>
</dbReference>
<dbReference type="EMBL" id="NXFY01000015">
    <property type="protein sequence ID" value="PHO17595.1"/>
    <property type="molecule type" value="Genomic_DNA"/>
</dbReference>
<protein>
    <submittedName>
        <fullName evidence="4 5">Thiamine phosphate synthase</fullName>
        <ecNumber evidence="4">2.5.1.3</ecNumber>
    </submittedName>
</protein>
<feature type="domain" description="Thiamine phosphate synthase/TenI" evidence="3">
    <location>
        <begin position="37"/>
        <end position="187"/>
    </location>
</feature>
<gene>
    <name evidence="4" type="primary">thiE</name>
    <name evidence="4" type="ORF">AMOL_0493</name>
    <name evidence="5" type="ORF">CPU12_09865</name>
</gene>
<dbReference type="Proteomes" id="UP000262712">
    <property type="component" value="Chromosome"/>
</dbReference>
<dbReference type="InterPro" id="IPR022998">
    <property type="entry name" value="ThiamineP_synth_TenI"/>
</dbReference>
<dbReference type="PANTHER" id="PTHR20857:SF23">
    <property type="entry name" value="THIAMINE BIOSYNTHETIC BIFUNCTIONAL ENZYME"/>
    <property type="match status" value="1"/>
</dbReference>
<dbReference type="EC" id="2.5.1.3" evidence="4"/>
<dbReference type="GO" id="GO:0005737">
    <property type="term" value="C:cytoplasm"/>
    <property type="evidence" value="ECO:0007669"/>
    <property type="project" value="TreeGrafter"/>
</dbReference>
<dbReference type="PANTHER" id="PTHR20857">
    <property type="entry name" value="THIAMINE-PHOSPHATE PYROPHOSPHORYLASE"/>
    <property type="match status" value="1"/>
</dbReference>
<dbReference type="GO" id="GO:0009228">
    <property type="term" value="P:thiamine biosynthetic process"/>
    <property type="evidence" value="ECO:0007669"/>
    <property type="project" value="UniProtKB-KW"/>
</dbReference>
<keyword evidence="6" id="KW-1185">Reference proteome</keyword>
<dbReference type="Proteomes" id="UP000221222">
    <property type="component" value="Unassembled WGS sequence"/>
</dbReference>
<accession>A0A2G1DGH3</accession>
<sequence>MNKTKLESLLNLNLKDSFNNLYVLCDYETLQKKEISLEKFVFLCKQKDVKLVQYRDKINSNSTQILNLEYLKENLDIPIIINDKIELIDNADGLHLGQEDIYKYHKDKKIAVKLIRAKIKNKLLGLSTHNEIEILQANELDLDMIGLGAYKATKTKNVPCLLGDNIIYLSKISKHPVCAIGGVKIEDKIPNVQFNVVGSAFYEN</sequence>
<reference evidence="5 6" key="1">
    <citation type="submission" date="2017-09" db="EMBL/GenBank/DDBJ databases">
        <title>Arcobacter canalis sp. nov., a new species isolated from a water canal contaminated with urban sewage.</title>
        <authorList>
            <person name="Perez-Cataluna A."/>
            <person name="Salas-Masso N."/>
            <person name="Figueras M.J."/>
        </authorList>
    </citation>
    <scope>NUCLEOTIDE SEQUENCE [LARGE SCALE GENOMIC DNA]</scope>
    <source>
        <strain evidence="5 6">F98-3</strain>
    </source>
</reference>
<dbReference type="Pfam" id="PF02581">
    <property type="entry name" value="TMP-TENI"/>
    <property type="match status" value="1"/>
</dbReference>
<proteinExistence type="predicted"/>
<evidence type="ECO:0000256" key="1">
    <source>
        <dbReference type="ARBA" id="ARBA00004948"/>
    </source>
</evidence>
<comment type="pathway">
    <text evidence="1">Cofactor biosynthesis; thiamine diphosphate biosynthesis.</text>
</comment>
<reference evidence="4 7" key="2">
    <citation type="submission" date="2018-08" db="EMBL/GenBank/DDBJ databases">
        <title>Complete genome of the Arcobacter molluscorum type strain LMG 25693.</title>
        <authorList>
            <person name="Miller W.G."/>
            <person name="Yee E."/>
            <person name="Bono J.L."/>
        </authorList>
    </citation>
    <scope>NUCLEOTIDE SEQUENCE [LARGE SCALE GENOMIC DNA]</scope>
    <source>
        <strain evidence="4 7">CECT 7696</strain>
    </source>
</reference>